<dbReference type="AlphaFoldDB" id="A0A5R9IHP8"/>
<dbReference type="OrthoDB" id="7855297at2"/>
<accession>A0A5R9IHP8</accession>
<comment type="caution">
    <text evidence="1">The sequence shown here is derived from an EMBL/GenBank/DDBJ whole genome shotgun (WGS) entry which is preliminary data.</text>
</comment>
<reference evidence="1 2" key="1">
    <citation type="submission" date="2019-05" db="EMBL/GenBank/DDBJ databases">
        <title>Genome sequences of Thalassotalea litorea 1K03283.</title>
        <authorList>
            <person name="Zhang D."/>
        </authorList>
    </citation>
    <scope>NUCLEOTIDE SEQUENCE [LARGE SCALE GENOMIC DNA]</scope>
    <source>
        <strain evidence="1 2">MCCC 1K03283</strain>
    </source>
</reference>
<protein>
    <recommendedName>
        <fullName evidence="3">Sulfotransferase family protein</fullName>
    </recommendedName>
</protein>
<evidence type="ECO:0008006" key="3">
    <source>
        <dbReference type="Google" id="ProtNLM"/>
    </source>
</evidence>
<dbReference type="SUPFAM" id="SSF52540">
    <property type="entry name" value="P-loop containing nucleoside triphosphate hydrolases"/>
    <property type="match status" value="1"/>
</dbReference>
<name>A0A5R9IHP8_9GAMM</name>
<dbReference type="InterPro" id="IPR027417">
    <property type="entry name" value="P-loop_NTPase"/>
</dbReference>
<dbReference type="PANTHER" id="PTHR36978:SF4">
    <property type="entry name" value="P-LOOP CONTAINING NUCLEOSIDE TRIPHOSPHATE HYDROLASE PROTEIN"/>
    <property type="match status" value="1"/>
</dbReference>
<dbReference type="Proteomes" id="UP000307790">
    <property type="component" value="Unassembled WGS sequence"/>
</dbReference>
<dbReference type="Gene3D" id="3.40.50.300">
    <property type="entry name" value="P-loop containing nucleotide triphosphate hydrolases"/>
    <property type="match status" value="1"/>
</dbReference>
<evidence type="ECO:0000313" key="2">
    <source>
        <dbReference type="Proteomes" id="UP000307790"/>
    </source>
</evidence>
<proteinExistence type="predicted"/>
<organism evidence="1 2">
    <name type="scientific">Thalassotalea litorea</name>
    <dbReference type="NCBI Taxonomy" id="2020715"/>
    <lineage>
        <taxon>Bacteria</taxon>
        <taxon>Pseudomonadati</taxon>
        <taxon>Pseudomonadota</taxon>
        <taxon>Gammaproteobacteria</taxon>
        <taxon>Alteromonadales</taxon>
        <taxon>Colwelliaceae</taxon>
        <taxon>Thalassotalea</taxon>
    </lineage>
</organism>
<keyword evidence="2" id="KW-1185">Reference proteome</keyword>
<dbReference type="InterPro" id="IPR040632">
    <property type="entry name" value="Sulfotransfer_4"/>
</dbReference>
<sequence>MINKMKRRFHNFFLKYFNKYISNKSKVFGIGLNKTGTTSLGVFCHTLGFSHSTEVYTAEKIKDFLANDEALFHEADMFDMHEDWPWPVKYESLFYKYPDAKFILTLRADAEQWFLSLANTSTKDGPSKVKKIFYGDEIVGSHNKSSIIEIYKNHQEQVIKFFTDNDPSRLLVIRTNDLNKEELICDFLKIENEKNLKYPFANHRVKSDVPLR</sequence>
<dbReference type="EMBL" id="VCBC01000008">
    <property type="protein sequence ID" value="TLU65060.1"/>
    <property type="molecule type" value="Genomic_DNA"/>
</dbReference>
<evidence type="ECO:0000313" key="1">
    <source>
        <dbReference type="EMBL" id="TLU65060.1"/>
    </source>
</evidence>
<dbReference type="PANTHER" id="PTHR36978">
    <property type="entry name" value="P-LOOP CONTAINING NUCLEOTIDE TRIPHOSPHATE HYDROLASE"/>
    <property type="match status" value="1"/>
</dbReference>
<dbReference type="RefSeq" id="WP_138319730.1">
    <property type="nucleotide sequence ID" value="NZ_VCBC01000008.1"/>
</dbReference>
<dbReference type="Pfam" id="PF17784">
    <property type="entry name" value="Sulfotransfer_4"/>
    <property type="match status" value="1"/>
</dbReference>
<gene>
    <name evidence="1" type="ORF">FE810_09025</name>
</gene>